<proteinExistence type="inferred from homology"/>
<dbReference type="SUPFAM" id="SSF111369">
    <property type="entry name" value="HlyD-like secretion proteins"/>
    <property type="match status" value="1"/>
</dbReference>
<keyword evidence="4" id="KW-1185">Reference proteome</keyword>
<evidence type="ECO:0000313" key="3">
    <source>
        <dbReference type="EMBL" id="MDB1126081.1"/>
    </source>
</evidence>
<dbReference type="Gene3D" id="1.10.287.470">
    <property type="entry name" value="Helix hairpin bin"/>
    <property type="match status" value="1"/>
</dbReference>
<dbReference type="InterPro" id="IPR006143">
    <property type="entry name" value="RND_pump_MFP"/>
</dbReference>
<dbReference type="PANTHER" id="PTHR30469">
    <property type="entry name" value="MULTIDRUG RESISTANCE PROTEIN MDTA"/>
    <property type="match status" value="1"/>
</dbReference>
<evidence type="ECO:0000313" key="4">
    <source>
        <dbReference type="Proteomes" id="UP001210678"/>
    </source>
</evidence>
<gene>
    <name evidence="3" type="ORF">PGX00_21390</name>
</gene>
<dbReference type="EMBL" id="JAQLOI010000003">
    <property type="protein sequence ID" value="MDB1126081.1"/>
    <property type="molecule type" value="Genomic_DNA"/>
</dbReference>
<dbReference type="Gene3D" id="2.40.50.100">
    <property type="match status" value="1"/>
</dbReference>
<dbReference type="Pfam" id="PF25917">
    <property type="entry name" value="BSH_RND"/>
    <property type="match status" value="1"/>
</dbReference>
<dbReference type="InterPro" id="IPR058625">
    <property type="entry name" value="MdtA-like_BSH"/>
</dbReference>
<dbReference type="Gene3D" id="2.40.420.20">
    <property type="match status" value="1"/>
</dbReference>
<dbReference type="Gene3D" id="2.40.30.170">
    <property type="match status" value="1"/>
</dbReference>
<dbReference type="PROSITE" id="PS51257">
    <property type="entry name" value="PROKAR_LIPOPROTEIN"/>
    <property type="match status" value="1"/>
</dbReference>
<name>A0ABT4YY47_9VIBR</name>
<comment type="caution">
    <text evidence="3">The sequence shown here is derived from an EMBL/GenBank/DDBJ whole genome shotgun (WGS) entry which is preliminary data.</text>
</comment>
<sequence>MLKLSTIASMGLLLTGCEQANSETQNDVIKPVKLYQVPSISSSGYDVFLGEVDAGDRSQLSFQVPGVIELLNVKEGQKVSQGEVLAVLDDTDYQLAVDASQAQFDLEKTRLERNKQLFNKKLISADAFDQSETAFKAADANLEEAKTDLQYTQITAPFSGVVSLKFVQPFQYVSSKQPVLNIINNENLDVNIVIPVPYIDKAGIHSLPNREYAVIFDINNTIVIPAQFKEMSTQPNVDTNSYSATVTIVRPESFNILTGMTGQVLLSNNKKENRFSIPNDAWIVKETAKSKVWKFNQTTHIVESVEVELDEFGAVVAGLKAGDQIVVAGAQNLKEGQMVRPWTREGGI</sequence>
<dbReference type="Proteomes" id="UP001210678">
    <property type="component" value="Unassembled WGS sequence"/>
</dbReference>
<reference evidence="3 4" key="1">
    <citation type="submission" date="2023-01" db="EMBL/GenBank/DDBJ databases">
        <title>Vibrio sp. KJ40-1 sp.nov, isolated from marine algae.</title>
        <authorList>
            <person name="Butt M."/>
            <person name="Kim J.M.J."/>
            <person name="Jeon C.O.C."/>
        </authorList>
    </citation>
    <scope>NUCLEOTIDE SEQUENCE [LARGE SCALE GENOMIC DNA]</scope>
    <source>
        <strain evidence="3 4">KJ40-1</strain>
    </source>
</reference>
<feature type="domain" description="Multidrug resistance protein MdtA-like barrel-sandwich hybrid" evidence="2">
    <location>
        <begin position="62"/>
        <end position="183"/>
    </location>
</feature>
<dbReference type="PANTHER" id="PTHR30469:SF20">
    <property type="entry name" value="EFFLUX RND TRANSPORTER PERIPLASMIC ADAPTOR SUBUNIT"/>
    <property type="match status" value="1"/>
</dbReference>
<evidence type="ECO:0000259" key="2">
    <source>
        <dbReference type="Pfam" id="PF25917"/>
    </source>
</evidence>
<organism evidence="3 4">
    <name type="scientific">Vibrio algarum</name>
    <dbReference type="NCBI Taxonomy" id="3020714"/>
    <lineage>
        <taxon>Bacteria</taxon>
        <taxon>Pseudomonadati</taxon>
        <taxon>Pseudomonadota</taxon>
        <taxon>Gammaproteobacteria</taxon>
        <taxon>Vibrionales</taxon>
        <taxon>Vibrionaceae</taxon>
        <taxon>Vibrio</taxon>
    </lineage>
</organism>
<evidence type="ECO:0000256" key="1">
    <source>
        <dbReference type="ARBA" id="ARBA00009477"/>
    </source>
</evidence>
<comment type="similarity">
    <text evidence="1">Belongs to the membrane fusion protein (MFP) (TC 8.A.1) family.</text>
</comment>
<dbReference type="NCBIfam" id="TIGR01730">
    <property type="entry name" value="RND_mfp"/>
    <property type="match status" value="1"/>
</dbReference>
<protein>
    <submittedName>
        <fullName evidence="3">Efflux RND transporter periplasmic adaptor subunit</fullName>
    </submittedName>
</protein>
<accession>A0ABT4YY47</accession>